<keyword evidence="8" id="KW-1185">Reference proteome</keyword>
<evidence type="ECO:0000313" key="8">
    <source>
        <dbReference type="Proteomes" id="UP001519311"/>
    </source>
</evidence>
<dbReference type="SUPFAM" id="SSF51735">
    <property type="entry name" value="NAD(P)-binding Rossmann-fold domains"/>
    <property type="match status" value="1"/>
</dbReference>
<dbReference type="PANTHER" id="PTHR43180:SF28">
    <property type="entry name" value="NAD(P)-BINDING ROSSMANN-FOLD SUPERFAMILY PROTEIN"/>
    <property type="match status" value="1"/>
</dbReference>
<dbReference type="Pfam" id="PF13561">
    <property type="entry name" value="adh_short_C2"/>
    <property type="match status" value="1"/>
</dbReference>
<evidence type="ECO:0000256" key="3">
    <source>
        <dbReference type="ARBA" id="ARBA00023027"/>
    </source>
</evidence>
<dbReference type="NCBIfam" id="NF005559">
    <property type="entry name" value="PRK07231.1"/>
    <property type="match status" value="1"/>
</dbReference>
<keyword evidence="4" id="KW-0443">Lipid metabolism</keyword>
<dbReference type="InterPro" id="IPR036291">
    <property type="entry name" value="NAD(P)-bd_dom_sf"/>
</dbReference>
<dbReference type="CDD" id="cd05233">
    <property type="entry name" value="SDR_c"/>
    <property type="match status" value="1"/>
</dbReference>
<dbReference type="PRINTS" id="PR00081">
    <property type="entry name" value="GDHRDH"/>
</dbReference>
<proteinExistence type="inferred from homology"/>
<dbReference type="Proteomes" id="UP001519311">
    <property type="component" value="Unassembled WGS sequence"/>
</dbReference>
<dbReference type="PANTHER" id="PTHR43180">
    <property type="entry name" value="3-OXOACYL-(ACYL-CARRIER-PROTEIN) REDUCTASE (AFU_ORTHOLOGUE AFUA_6G11210)"/>
    <property type="match status" value="1"/>
</dbReference>
<keyword evidence="2" id="KW-0560">Oxidoreductase</keyword>
<evidence type="ECO:0000256" key="5">
    <source>
        <dbReference type="ARBA" id="ARBA00023221"/>
    </source>
</evidence>
<reference evidence="7 8" key="1">
    <citation type="submission" date="2021-03" db="EMBL/GenBank/DDBJ databases">
        <title>Sequencing the genomes of 1000 actinobacteria strains.</title>
        <authorList>
            <person name="Klenk H.-P."/>
        </authorList>
    </citation>
    <scope>NUCLEOTIDE SEQUENCE [LARGE SCALE GENOMIC DNA]</scope>
    <source>
        <strain evidence="7 8">DSM 40843</strain>
    </source>
</reference>
<organism evidence="7 8">
    <name type="scientific">Streptomyces clavifer</name>
    <dbReference type="NCBI Taxonomy" id="68188"/>
    <lineage>
        <taxon>Bacteria</taxon>
        <taxon>Bacillati</taxon>
        <taxon>Actinomycetota</taxon>
        <taxon>Actinomycetes</taxon>
        <taxon>Kitasatosporales</taxon>
        <taxon>Streptomycetaceae</taxon>
        <taxon>Streptomyces</taxon>
    </lineage>
</organism>
<dbReference type="InterPro" id="IPR002347">
    <property type="entry name" value="SDR_fam"/>
</dbReference>
<dbReference type="PRINTS" id="PR00080">
    <property type="entry name" value="SDRFAMILY"/>
</dbReference>
<keyword evidence="5" id="KW-0753">Steroid metabolism</keyword>
<evidence type="ECO:0000256" key="1">
    <source>
        <dbReference type="ARBA" id="ARBA00006484"/>
    </source>
</evidence>
<evidence type="ECO:0000313" key="7">
    <source>
        <dbReference type="EMBL" id="MBP2360447.1"/>
    </source>
</evidence>
<evidence type="ECO:0000256" key="4">
    <source>
        <dbReference type="ARBA" id="ARBA00023098"/>
    </source>
</evidence>
<evidence type="ECO:0000256" key="2">
    <source>
        <dbReference type="ARBA" id="ARBA00023002"/>
    </source>
</evidence>
<dbReference type="Gene3D" id="3.40.50.720">
    <property type="entry name" value="NAD(P)-binding Rossmann-like Domain"/>
    <property type="match status" value="1"/>
</dbReference>
<comment type="caution">
    <text evidence="7">The sequence shown here is derived from an EMBL/GenBank/DDBJ whole genome shotgun (WGS) entry which is preliminary data.</text>
</comment>
<accession>A0ABS4V973</accession>
<gene>
    <name evidence="7" type="ORF">JOF59_002847</name>
</gene>
<dbReference type="InterPro" id="IPR057326">
    <property type="entry name" value="KR_dom"/>
</dbReference>
<evidence type="ECO:0000259" key="6">
    <source>
        <dbReference type="SMART" id="SM00822"/>
    </source>
</evidence>
<protein>
    <submittedName>
        <fullName evidence="7">NAD(P)-dependent dehydrogenase (Short-subunit alcohol dehydrogenase family)</fullName>
    </submittedName>
</protein>
<feature type="domain" description="Ketoreductase" evidence="6">
    <location>
        <begin position="61"/>
        <end position="256"/>
    </location>
</feature>
<keyword evidence="3" id="KW-0520">NAD</keyword>
<sequence length="307" mass="32141">MSTVTAAVAGVRALGRLDAERSPQYPVPRFWKLLLPRISAGMVPFEQACQTAPMSDLLNGRVVLVTGASSGIGAAAARVFSQEGATVVLAARREDRLAALVAELRDKGAEASHVVCDVTVAEDAARAVDFAVNTYGRLDSAFNNAGLGGDRTPLHLMGDDVYDAVMDVNVRGVWNCLRYEIAAMLSNDGGCSIVNTASVGGLVAIPAAAPYIAAKHAVVGLTRAAADEYAQQGIRVNAVAPGTTRSEITADWFGRNPGLEEMVNSMTPQGRTAEPEEVANAAAWLLSDRCPFLTGTVLPVDGGFVNQ</sequence>
<comment type="similarity">
    <text evidence="1">Belongs to the short-chain dehydrogenases/reductases (SDR) family.</text>
</comment>
<dbReference type="EMBL" id="JAGINS010000001">
    <property type="protein sequence ID" value="MBP2360447.1"/>
    <property type="molecule type" value="Genomic_DNA"/>
</dbReference>
<dbReference type="SMART" id="SM00822">
    <property type="entry name" value="PKS_KR"/>
    <property type="match status" value="1"/>
</dbReference>
<name>A0ABS4V973_9ACTN</name>